<evidence type="ECO:0000256" key="16">
    <source>
        <dbReference type="SAM" id="Phobius"/>
    </source>
</evidence>
<evidence type="ECO:0000256" key="4">
    <source>
        <dbReference type="ARBA" id="ARBA00012448"/>
    </source>
</evidence>
<evidence type="ECO:0000256" key="9">
    <source>
        <dbReference type="ARBA" id="ARBA00022960"/>
    </source>
</evidence>
<dbReference type="OrthoDB" id="9791132at2"/>
<evidence type="ECO:0000256" key="17">
    <source>
        <dbReference type="SAM" id="SignalP"/>
    </source>
</evidence>
<feature type="active site" evidence="13">
    <location>
        <position position="119"/>
    </location>
</feature>
<comment type="pathway">
    <text evidence="2">Cell wall biogenesis; peptidoglycan biosynthesis.</text>
</comment>
<dbReference type="SUPFAM" id="SSF69189">
    <property type="entry name" value="Penicillin-binding protein associated domain"/>
    <property type="match status" value="1"/>
</dbReference>
<protein>
    <recommendedName>
        <fullName evidence="4">serine-type D-Ala-D-Ala carboxypeptidase</fullName>
        <ecNumber evidence="4">3.4.16.4</ecNumber>
    </recommendedName>
</protein>
<keyword evidence="9" id="KW-0133">Cell shape</keyword>
<evidence type="ECO:0000256" key="15">
    <source>
        <dbReference type="RuleBase" id="RU004016"/>
    </source>
</evidence>
<comment type="caution">
    <text evidence="19">The sequence shown here is derived from an EMBL/GenBank/DDBJ whole genome shotgun (WGS) entry which is preliminary data.</text>
</comment>
<dbReference type="GO" id="GO:0008360">
    <property type="term" value="P:regulation of cell shape"/>
    <property type="evidence" value="ECO:0007669"/>
    <property type="project" value="UniProtKB-KW"/>
</dbReference>
<keyword evidence="7 17" id="KW-0732">Signal</keyword>
<evidence type="ECO:0000313" key="19">
    <source>
        <dbReference type="EMBL" id="RFU61243.1"/>
    </source>
</evidence>
<dbReference type="PRINTS" id="PR00725">
    <property type="entry name" value="DADACBPTASE1"/>
</dbReference>
<dbReference type="PANTHER" id="PTHR21581:SF6">
    <property type="entry name" value="TRAFFICKING PROTEIN PARTICLE COMPLEX SUBUNIT 12"/>
    <property type="match status" value="1"/>
</dbReference>
<evidence type="ECO:0000256" key="5">
    <source>
        <dbReference type="ARBA" id="ARBA00022645"/>
    </source>
</evidence>
<evidence type="ECO:0000259" key="18">
    <source>
        <dbReference type="SMART" id="SM00936"/>
    </source>
</evidence>
<dbReference type="Gene3D" id="3.40.710.10">
    <property type="entry name" value="DD-peptidase/beta-lactamase superfamily"/>
    <property type="match status" value="1"/>
</dbReference>
<keyword evidence="16" id="KW-0812">Transmembrane</keyword>
<evidence type="ECO:0000256" key="14">
    <source>
        <dbReference type="PIRSR" id="PIRSR618044-2"/>
    </source>
</evidence>
<dbReference type="InterPro" id="IPR037167">
    <property type="entry name" value="Peptidase_S11_C_sf"/>
</dbReference>
<keyword evidence="10" id="KW-0573">Peptidoglycan synthesis</keyword>
<dbReference type="Pfam" id="PF07943">
    <property type="entry name" value="PBP5_C"/>
    <property type="match status" value="1"/>
</dbReference>
<dbReference type="GO" id="GO:0071555">
    <property type="term" value="P:cell wall organization"/>
    <property type="evidence" value="ECO:0007669"/>
    <property type="project" value="UniProtKB-KW"/>
</dbReference>
<sequence>MLRLGKILLGMSLLFGAAVPHAGAKANVAQPSITGEFGVAIDAVTGEILYNKNAMKQGYPASMTKVLSAIILAENLKDGEVVTASADAVSQDPSNQVFLLKKGEQLSKEDALKAMMIKSSNDVTYAVAEKIAGNTQAFAKLMNKKAKDIGAVHSNFVTPNGLHDDRHVTTPYDLALIAKEAMKVPSVLKAMGTKEDVIRTNKRKVRIVNNSKIHDNPLALGGKTGYTRKAQNTLVEIMEKDGKTVIAVVMKTTLAQEYNDIRIMGNFAFNKLNVKPIVKTNQAVDSMNLQGKDVSLLATQDYSLTFKKGEQPGYKTEIETFGLQNGCKAGEIIGNLNVIYEGKVIKQIPLKSDKDVMVPMKKEATKKEKDQTNASGIVIYSAGIPVALYIGLLILRNLRQRQYIK</sequence>
<dbReference type="Proteomes" id="UP000262939">
    <property type="component" value="Unassembled WGS sequence"/>
</dbReference>
<dbReference type="InterPro" id="IPR012907">
    <property type="entry name" value="Peptidase_S11_C"/>
</dbReference>
<name>A0A372L7K0_9BACI</name>
<evidence type="ECO:0000256" key="1">
    <source>
        <dbReference type="ARBA" id="ARBA00003217"/>
    </source>
</evidence>
<keyword evidence="11" id="KW-0961">Cell wall biogenesis/degradation</keyword>
<keyword evidence="16" id="KW-0472">Membrane</keyword>
<dbReference type="GO" id="GO:0009002">
    <property type="term" value="F:serine-type D-Ala-D-Ala carboxypeptidase activity"/>
    <property type="evidence" value="ECO:0007669"/>
    <property type="project" value="UniProtKB-EC"/>
</dbReference>
<dbReference type="RefSeq" id="WP_117324047.1">
    <property type="nucleotide sequence ID" value="NZ_QVTD01000016.1"/>
</dbReference>
<evidence type="ECO:0000256" key="6">
    <source>
        <dbReference type="ARBA" id="ARBA00022670"/>
    </source>
</evidence>
<dbReference type="PANTHER" id="PTHR21581">
    <property type="entry name" value="D-ALANYL-D-ALANINE CARBOXYPEPTIDASE"/>
    <property type="match status" value="1"/>
</dbReference>
<dbReference type="AlphaFoldDB" id="A0A372L7K0"/>
<dbReference type="InterPro" id="IPR015956">
    <property type="entry name" value="Peniciliin-bd_prot_C_sf"/>
</dbReference>
<dbReference type="UniPathway" id="UPA00219"/>
<feature type="chain" id="PRO_5039691537" description="serine-type D-Ala-D-Ala carboxypeptidase" evidence="17">
    <location>
        <begin position="23"/>
        <end position="405"/>
    </location>
</feature>
<dbReference type="Pfam" id="PF00768">
    <property type="entry name" value="Peptidase_S11"/>
    <property type="match status" value="1"/>
</dbReference>
<keyword evidence="8" id="KW-0378">Hydrolase</keyword>
<evidence type="ECO:0000313" key="20">
    <source>
        <dbReference type="Proteomes" id="UP000262939"/>
    </source>
</evidence>
<dbReference type="InterPro" id="IPR012338">
    <property type="entry name" value="Beta-lactam/transpept-like"/>
</dbReference>
<keyword evidence="6" id="KW-0645">Protease</keyword>
<accession>A0A372L7K0</accession>
<dbReference type="InterPro" id="IPR001967">
    <property type="entry name" value="Peptidase_S11_N"/>
</dbReference>
<evidence type="ECO:0000256" key="12">
    <source>
        <dbReference type="ARBA" id="ARBA00034000"/>
    </source>
</evidence>
<feature type="active site" description="Acyl-ester intermediate" evidence="13">
    <location>
        <position position="62"/>
    </location>
</feature>
<gene>
    <name evidence="19" type="ORF">D0466_18690</name>
</gene>
<evidence type="ECO:0000256" key="2">
    <source>
        <dbReference type="ARBA" id="ARBA00004752"/>
    </source>
</evidence>
<feature type="transmembrane region" description="Helical" evidence="16">
    <location>
        <begin position="377"/>
        <end position="395"/>
    </location>
</feature>
<dbReference type="EC" id="3.4.16.4" evidence="4"/>
<proteinExistence type="inferred from homology"/>
<evidence type="ECO:0000256" key="11">
    <source>
        <dbReference type="ARBA" id="ARBA00023316"/>
    </source>
</evidence>
<reference evidence="19 20" key="1">
    <citation type="submission" date="2018-08" db="EMBL/GenBank/DDBJ databases">
        <title>Bacillus chawlae sp. nov., Bacillus glennii sp. nov., and Bacillus saganii sp. nov. Isolated from the Vehicle Assembly Building at Kennedy Space Center where the Viking Spacecraft were Assembled.</title>
        <authorList>
            <person name="Seuylemezian A."/>
            <person name="Vaishampayan P."/>
        </authorList>
    </citation>
    <scope>NUCLEOTIDE SEQUENCE [LARGE SCALE GENOMIC DNA]</scope>
    <source>
        <strain evidence="19 20">V44-8</strain>
    </source>
</reference>
<comment type="function">
    <text evidence="1">Removes C-terminal D-alanyl residues from sugar-peptide cell wall precursors.</text>
</comment>
<comment type="catalytic activity">
    <reaction evidence="12">
        <text>Preferential cleavage: (Ac)2-L-Lys-D-Ala-|-D-Ala. Also transpeptidation of peptidyl-alanyl moieties that are N-acyl substituents of D-alanine.</text>
        <dbReference type="EC" id="3.4.16.4"/>
    </reaction>
</comment>
<comment type="similarity">
    <text evidence="3 15">Belongs to the peptidase S11 family.</text>
</comment>
<dbReference type="GO" id="GO:0009252">
    <property type="term" value="P:peptidoglycan biosynthetic process"/>
    <property type="evidence" value="ECO:0007669"/>
    <property type="project" value="UniProtKB-UniPathway"/>
</dbReference>
<feature type="active site" description="Proton acceptor" evidence="13">
    <location>
        <position position="65"/>
    </location>
</feature>
<feature type="binding site" evidence="14">
    <location>
        <position position="223"/>
    </location>
    <ligand>
        <name>substrate</name>
    </ligand>
</feature>
<keyword evidence="20" id="KW-1185">Reference proteome</keyword>
<evidence type="ECO:0000256" key="13">
    <source>
        <dbReference type="PIRSR" id="PIRSR618044-1"/>
    </source>
</evidence>
<organism evidence="19 20">
    <name type="scientific">Peribacillus glennii</name>
    <dbReference type="NCBI Taxonomy" id="2303991"/>
    <lineage>
        <taxon>Bacteria</taxon>
        <taxon>Bacillati</taxon>
        <taxon>Bacillota</taxon>
        <taxon>Bacilli</taxon>
        <taxon>Bacillales</taxon>
        <taxon>Bacillaceae</taxon>
        <taxon>Peribacillus</taxon>
    </lineage>
</organism>
<evidence type="ECO:0000256" key="3">
    <source>
        <dbReference type="ARBA" id="ARBA00007164"/>
    </source>
</evidence>
<dbReference type="InterPro" id="IPR018044">
    <property type="entry name" value="Peptidase_S11"/>
</dbReference>
<dbReference type="SUPFAM" id="SSF56601">
    <property type="entry name" value="beta-lactamase/transpeptidase-like"/>
    <property type="match status" value="1"/>
</dbReference>
<keyword evidence="16" id="KW-1133">Transmembrane helix</keyword>
<dbReference type="GO" id="GO:0006508">
    <property type="term" value="P:proteolysis"/>
    <property type="evidence" value="ECO:0007669"/>
    <property type="project" value="UniProtKB-KW"/>
</dbReference>
<feature type="signal peptide" evidence="17">
    <location>
        <begin position="1"/>
        <end position="22"/>
    </location>
</feature>
<dbReference type="SMART" id="SM00936">
    <property type="entry name" value="PBP5_C"/>
    <property type="match status" value="1"/>
</dbReference>
<evidence type="ECO:0000256" key="10">
    <source>
        <dbReference type="ARBA" id="ARBA00022984"/>
    </source>
</evidence>
<feature type="domain" description="Peptidase S11 D-Ala-D-Ala carboxypeptidase A C-terminal" evidence="18">
    <location>
        <begin position="272"/>
        <end position="358"/>
    </location>
</feature>
<evidence type="ECO:0000256" key="7">
    <source>
        <dbReference type="ARBA" id="ARBA00022729"/>
    </source>
</evidence>
<evidence type="ECO:0000256" key="8">
    <source>
        <dbReference type="ARBA" id="ARBA00022801"/>
    </source>
</evidence>
<dbReference type="EMBL" id="QVTD01000016">
    <property type="protein sequence ID" value="RFU61243.1"/>
    <property type="molecule type" value="Genomic_DNA"/>
</dbReference>
<dbReference type="Gene3D" id="2.60.410.10">
    <property type="entry name" value="D-Ala-D-Ala carboxypeptidase, C-terminal domain"/>
    <property type="match status" value="1"/>
</dbReference>
<keyword evidence="5 19" id="KW-0121">Carboxypeptidase</keyword>